<dbReference type="Pfam" id="PF00248">
    <property type="entry name" value="Aldo_ket_red"/>
    <property type="match status" value="1"/>
</dbReference>
<dbReference type="InterPro" id="IPR050523">
    <property type="entry name" value="AKR_Detox_Biosynth"/>
</dbReference>
<dbReference type="InterPro" id="IPR036812">
    <property type="entry name" value="NAD(P)_OxRdtase_dom_sf"/>
</dbReference>
<dbReference type="CDD" id="cd19080">
    <property type="entry name" value="AKR_AKR9A_9B"/>
    <property type="match status" value="1"/>
</dbReference>
<accession>A0A543CGT0</accession>
<keyword evidence="1" id="KW-0560">Oxidoreductase</keyword>
<dbReference type="GO" id="GO:0005829">
    <property type="term" value="C:cytosol"/>
    <property type="evidence" value="ECO:0007669"/>
    <property type="project" value="TreeGrafter"/>
</dbReference>
<gene>
    <name evidence="3" type="ORF">FB559_1839</name>
</gene>
<dbReference type="GO" id="GO:0016491">
    <property type="term" value="F:oxidoreductase activity"/>
    <property type="evidence" value="ECO:0007669"/>
    <property type="project" value="UniProtKB-KW"/>
</dbReference>
<keyword evidence="4" id="KW-1185">Reference proteome</keyword>
<evidence type="ECO:0000256" key="1">
    <source>
        <dbReference type="ARBA" id="ARBA00023002"/>
    </source>
</evidence>
<protein>
    <submittedName>
        <fullName evidence="3">Aryl-alcohol dehydrogenase-like predicted oxidoreductase</fullName>
    </submittedName>
</protein>
<evidence type="ECO:0000313" key="3">
    <source>
        <dbReference type="EMBL" id="TQL96313.1"/>
    </source>
</evidence>
<dbReference type="PANTHER" id="PTHR43364:SF4">
    <property type="entry name" value="NAD(P)-LINKED OXIDOREDUCTASE SUPERFAMILY PROTEIN"/>
    <property type="match status" value="1"/>
</dbReference>
<dbReference type="SUPFAM" id="SSF51430">
    <property type="entry name" value="NAD(P)-linked oxidoreductase"/>
    <property type="match status" value="1"/>
</dbReference>
<name>A0A543CGT0_9ACTN</name>
<evidence type="ECO:0000259" key="2">
    <source>
        <dbReference type="Pfam" id="PF00248"/>
    </source>
</evidence>
<dbReference type="InterPro" id="IPR020471">
    <property type="entry name" value="AKR"/>
</dbReference>
<comment type="caution">
    <text evidence="3">The sequence shown here is derived from an EMBL/GenBank/DDBJ whole genome shotgun (WGS) entry which is preliminary data.</text>
</comment>
<dbReference type="AlphaFoldDB" id="A0A543CGT0"/>
<dbReference type="PANTHER" id="PTHR43364">
    <property type="entry name" value="NADH-SPECIFIC METHYLGLYOXAL REDUCTASE-RELATED"/>
    <property type="match status" value="1"/>
</dbReference>
<feature type="domain" description="NADP-dependent oxidoreductase" evidence="2">
    <location>
        <begin position="18"/>
        <end position="316"/>
    </location>
</feature>
<reference evidence="3 4" key="1">
    <citation type="submission" date="2019-06" db="EMBL/GenBank/DDBJ databases">
        <title>Sequencing the genomes of 1000 actinobacteria strains.</title>
        <authorList>
            <person name="Klenk H.-P."/>
        </authorList>
    </citation>
    <scope>NUCLEOTIDE SEQUENCE [LARGE SCALE GENOMIC DNA]</scope>
    <source>
        <strain evidence="3 4">DSM 102200</strain>
    </source>
</reference>
<organism evidence="3 4">
    <name type="scientific">Actinoallomurus bryophytorum</name>
    <dbReference type="NCBI Taxonomy" id="1490222"/>
    <lineage>
        <taxon>Bacteria</taxon>
        <taxon>Bacillati</taxon>
        <taxon>Actinomycetota</taxon>
        <taxon>Actinomycetes</taxon>
        <taxon>Streptosporangiales</taxon>
        <taxon>Thermomonosporaceae</taxon>
        <taxon>Actinoallomurus</taxon>
    </lineage>
</organism>
<dbReference type="InterPro" id="IPR023210">
    <property type="entry name" value="NADP_OxRdtase_dom"/>
</dbReference>
<evidence type="ECO:0000313" key="4">
    <source>
        <dbReference type="Proteomes" id="UP000316096"/>
    </source>
</evidence>
<dbReference type="EMBL" id="VFOZ01000001">
    <property type="protein sequence ID" value="TQL96313.1"/>
    <property type="molecule type" value="Genomic_DNA"/>
</dbReference>
<dbReference type="Proteomes" id="UP000316096">
    <property type="component" value="Unassembled WGS sequence"/>
</dbReference>
<dbReference type="Gene3D" id="3.20.20.100">
    <property type="entry name" value="NADP-dependent oxidoreductase domain"/>
    <property type="match status" value="1"/>
</dbReference>
<dbReference type="OrthoDB" id="9768793at2"/>
<sequence>MRYQTFGRLTGLRVSEFALGTAIFGNGPGARTGPEEARAIFEAFAEAGGTFIDTADAYQSGDAEELVGEFLDGRRDDFVVATKYTRNATHGSGANATGNSHRNAVRSLESSLKRLRTDHVDLYWVHLPDGVTPMEEILGAFDDLKRAGKILHGGLSNFPAWRVAAAAATTALRGGGPLVGVQEAYSLSDRGADRDLLPAAEAFGLGTCLYSPLGGGLLTGKYRRGADGRLAAWGAGVQVEDTEHRTAVLDTVLAVAEEIGTTPAQVAVAWLAGRAARSTTALVPVVGPRTLGQLREYLAALDLELSAEQYDRLDRVSAVGHGNLQELAFGGDAQRFHRHPVPVV</sequence>
<dbReference type="PRINTS" id="PR00069">
    <property type="entry name" value="ALDKETRDTASE"/>
</dbReference>
<proteinExistence type="predicted"/>